<keyword evidence="3" id="KW-0067">ATP-binding</keyword>
<organism evidence="9 10">
    <name type="scientific">Camelina sativa</name>
    <name type="common">False flax</name>
    <name type="synonym">Myagrum sativum</name>
    <dbReference type="NCBI Taxonomy" id="90675"/>
    <lineage>
        <taxon>Eukaryota</taxon>
        <taxon>Viridiplantae</taxon>
        <taxon>Streptophyta</taxon>
        <taxon>Embryophyta</taxon>
        <taxon>Tracheophyta</taxon>
        <taxon>Spermatophyta</taxon>
        <taxon>Magnoliopsida</taxon>
        <taxon>eudicotyledons</taxon>
        <taxon>Gunneridae</taxon>
        <taxon>Pentapetalae</taxon>
        <taxon>rosids</taxon>
        <taxon>malvids</taxon>
        <taxon>Brassicales</taxon>
        <taxon>Brassicaceae</taxon>
        <taxon>Camelineae</taxon>
        <taxon>Camelina</taxon>
    </lineage>
</organism>
<evidence type="ECO:0000256" key="5">
    <source>
        <dbReference type="ARBA" id="ARBA00023186"/>
    </source>
</evidence>
<dbReference type="Pfam" id="PF00118">
    <property type="entry name" value="Cpn60_TCP1"/>
    <property type="match status" value="1"/>
</dbReference>
<dbReference type="CDD" id="cd03344">
    <property type="entry name" value="GroEL"/>
    <property type="match status" value="1"/>
</dbReference>
<dbReference type="Gene3D" id="3.50.7.10">
    <property type="entry name" value="GroEL"/>
    <property type="match status" value="1"/>
</dbReference>
<proteinExistence type="inferred from homology"/>
<dbReference type="InterPro" id="IPR027413">
    <property type="entry name" value="GROEL-like_equatorial_sf"/>
</dbReference>
<evidence type="ECO:0000256" key="8">
    <source>
        <dbReference type="SAM" id="MobiDB-lite"/>
    </source>
</evidence>
<accession>A0ABM1Q8M6</accession>
<evidence type="ECO:0000313" key="9">
    <source>
        <dbReference type="Proteomes" id="UP000694864"/>
    </source>
</evidence>
<evidence type="ECO:0000313" key="10">
    <source>
        <dbReference type="RefSeq" id="XP_019083114.1"/>
    </source>
</evidence>
<feature type="region of interest" description="Disordered" evidence="8">
    <location>
        <begin position="17"/>
        <end position="39"/>
    </location>
</feature>
<dbReference type="PANTHER" id="PTHR45633">
    <property type="entry name" value="60 KDA HEAT SHOCK PROTEIN, MITOCHONDRIAL"/>
    <property type="match status" value="1"/>
</dbReference>
<dbReference type="SUPFAM" id="SSF48592">
    <property type="entry name" value="GroEL equatorial domain-like"/>
    <property type="match status" value="1"/>
</dbReference>
<sequence>MASANALSSASVLCSSRQSKLGGGSQQQGQRVSYNKRPNRRFSVRANVKEIAFDQHSRAALQAGIDKLADCVGLTLGPRGRNVVLDEFGSPKVVNDGVTIARAIELPDAMENAGAALIREVASKTNDSAGDGTTTASILAREIIKHGLLSVTSGANPVSLKRGIDKTVLGLIEELQKKARPVKGRDDIKAVASISAGNDDLIGSMIADAIDKVGPDGVLSIESSSSFETTVEVEEGMEIDRGYISPQFVTNPEKLLAEFENARVLITDQKITAIKDIIPILEKTTQLRAPLLIIAEDVTGEALATLVVNKLRGVLNVVAVKAPGFGERRKAMLQDIAILTGAEYLASDMSLLVENATIDQLGIARKVTISKDSTTLIADAASKDELQARIAQLKKELFETDSVYDSEKLAERIAKLSGGVAVIKVGAATETELEDRKLRIEDAKNATFAAIEEGIVPGGGATLVHLSTAIPAIKETFEDADERLGADIVQKALVAPAALIAQNAGIEGEVVVEKIMFSEWELGYNAMTDTYENLLEAGVIDPAKVTRCALQNAASVAGMVLTTQAIVVDKPKPKAPAAAAAPEGLMV</sequence>
<dbReference type="NCBIfam" id="TIGR02348">
    <property type="entry name" value="GroEL"/>
    <property type="match status" value="1"/>
</dbReference>
<dbReference type="HAMAP" id="MF_00600">
    <property type="entry name" value="CH60"/>
    <property type="match status" value="1"/>
</dbReference>
<evidence type="ECO:0000256" key="6">
    <source>
        <dbReference type="RuleBase" id="RU000418"/>
    </source>
</evidence>
<feature type="coiled-coil region" evidence="7">
    <location>
        <begin position="376"/>
        <end position="403"/>
    </location>
</feature>
<dbReference type="NCBIfam" id="NF000592">
    <property type="entry name" value="PRK00013.1"/>
    <property type="match status" value="1"/>
</dbReference>
<dbReference type="NCBIfam" id="NF009488">
    <property type="entry name" value="PRK12850.1"/>
    <property type="match status" value="1"/>
</dbReference>
<dbReference type="PROSITE" id="PS00296">
    <property type="entry name" value="CHAPERONINS_CPN60"/>
    <property type="match status" value="1"/>
</dbReference>
<dbReference type="InterPro" id="IPR027409">
    <property type="entry name" value="GroEL-like_apical_dom_sf"/>
</dbReference>
<dbReference type="NCBIfam" id="NF009489">
    <property type="entry name" value="PRK12851.1"/>
    <property type="match status" value="1"/>
</dbReference>
<keyword evidence="2" id="KW-0547">Nucleotide-binding</keyword>
<evidence type="ECO:0000256" key="1">
    <source>
        <dbReference type="ARBA" id="ARBA00006607"/>
    </source>
</evidence>
<dbReference type="Gene3D" id="3.30.260.10">
    <property type="entry name" value="TCP-1-like chaperonin intermediate domain"/>
    <property type="match status" value="1"/>
</dbReference>
<evidence type="ECO:0000256" key="7">
    <source>
        <dbReference type="SAM" id="Coils"/>
    </source>
</evidence>
<dbReference type="InterPro" id="IPR001844">
    <property type="entry name" value="Cpn60/GroEL"/>
</dbReference>
<keyword evidence="4" id="KW-0809">Transit peptide</keyword>
<evidence type="ECO:0000256" key="3">
    <source>
        <dbReference type="ARBA" id="ARBA00022840"/>
    </source>
</evidence>
<dbReference type="InterPro" id="IPR027410">
    <property type="entry name" value="TCP-1-like_intermed_sf"/>
</dbReference>
<reference evidence="10" key="2">
    <citation type="submission" date="2025-08" db="UniProtKB">
        <authorList>
            <consortium name="RefSeq"/>
        </authorList>
    </citation>
    <scope>IDENTIFICATION</scope>
</reference>
<dbReference type="Proteomes" id="UP000694864">
    <property type="component" value="Chromosome 7"/>
</dbReference>
<protein>
    <submittedName>
        <fullName evidence="10">Chaperonin 60 subunit alpha 1, chloroplastic</fullName>
    </submittedName>
</protein>
<dbReference type="Gene3D" id="1.10.560.10">
    <property type="entry name" value="GroEL-like equatorial domain"/>
    <property type="match status" value="1"/>
</dbReference>
<dbReference type="InterPro" id="IPR018370">
    <property type="entry name" value="Chaperonin_Cpn60_CS"/>
</dbReference>
<evidence type="ECO:0000256" key="4">
    <source>
        <dbReference type="ARBA" id="ARBA00022946"/>
    </source>
</evidence>
<keyword evidence="9" id="KW-1185">Reference proteome</keyword>
<dbReference type="GeneID" id="104700730"/>
<comment type="similarity">
    <text evidence="1 6">Belongs to the chaperonin (HSP60) family.</text>
</comment>
<dbReference type="NCBIfam" id="NF009487">
    <property type="entry name" value="PRK12849.1"/>
    <property type="match status" value="1"/>
</dbReference>
<dbReference type="InterPro" id="IPR002423">
    <property type="entry name" value="Cpn60/GroEL/TCP-1"/>
</dbReference>
<keyword evidence="7" id="KW-0175">Coiled coil</keyword>
<reference evidence="9" key="1">
    <citation type="journal article" date="2014" name="Nat. Commun.">
        <title>The emerging biofuel crop Camelina sativa retains a highly undifferentiated hexaploid genome structure.</title>
        <authorList>
            <person name="Kagale S."/>
            <person name="Koh C."/>
            <person name="Nixon J."/>
            <person name="Bollina V."/>
            <person name="Clarke W.E."/>
            <person name="Tuteja R."/>
            <person name="Spillane C."/>
            <person name="Robinson S.J."/>
            <person name="Links M.G."/>
            <person name="Clarke C."/>
            <person name="Higgins E.E."/>
            <person name="Huebert T."/>
            <person name="Sharpe A.G."/>
            <person name="Parkin I.A."/>
        </authorList>
    </citation>
    <scope>NUCLEOTIDE SEQUENCE [LARGE SCALE GENOMIC DNA]</scope>
    <source>
        <strain evidence="9">cv. DH55</strain>
    </source>
</reference>
<evidence type="ECO:0000256" key="2">
    <source>
        <dbReference type="ARBA" id="ARBA00022741"/>
    </source>
</evidence>
<dbReference type="SUPFAM" id="SSF54849">
    <property type="entry name" value="GroEL-intermediate domain like"/>
    <property type="match status" value="2"/>
</dbReference>
<gene>
    <name evidence="10" type="primary">LOC104700730</name>
</gene>
<dbReference type="PRINTS" id="PR00298">
    <property type="entry name" value="CHAPERONIN60"/>
</dbReference>
<dbReference type="RefSeq" id="XP_019083114.1">
    <property type="nucleotide sequence ID" value="XM_019227569.1"/>
</dbReference>
<name>A0ABM1Q8M6_CAMSA</name>
<dbReference type="SUPFAM" id="SSF52029">
    <property type="entry name" value="GroEL apical domain-like"/>
    <property type="match status" value="1"/>
</dbReference>
<keyword evidence="5" id="KW-0143">Chaperone</keyword>